<dbReference type="Proteomes" id="UP000313231">
    <property type="component" value="Unassembled WGS sequence"/>
</dbReference>
<comment type="caution">
    <text evidence="1">The sequence shown here is derived from an EMBL/GenBank/DDBJ whole genome shotgun (WGS) entry which is preliminary data.</text>
</comment>
<dbReference type="AlphaFoldDB" id="A0A5C4VSR4"/>
<keyword evidence="2" id="KW-1185">Reference proteome</keyword>
<sequence>MGDEVLHGYLQHHWVGSTAGVSLFRRVARTHGIPAVAEALGRLADEVAQERETMRRVMHDVGTSPSTIGAAAARVGAELGRFKPNGRILTRSPLTDLLEIEALRIAVFGKRSGWQVMRTVADDDPRLDPALFDDLVARSERQLETLAELHLTTARQRIGA</sequence>
<evidence type="ECO:0000313" key="1">
    <source>
        <dbReference type="EMBL" id="TNM38555.1"/>
    </source>
</evidence>
<dbReference type="EMBL" id="VDMP01000025">
    <property type="protein sequence ID" value="TNM38555.1"/>
    <property type="molecule type" value="Genomic_DNA"/>
</dbReference>
<protein>
    <submittedName>
        <fullName evidence="1">Uncharacterized protein</fullName>
    </submittedName>
</protein>
<organism evidence="1 2">
    <name type="scientific">Nocardioides albidus</name>
    <dbReference type="NCBI Taxonomy" id="1517589"/>
    <lineage>
        <taxon>Bacteria</taxon>
        <taxon>Bacillati</taxon>
        <taxon>Actinomycetota</taxon>
        <taxon>Actinomycetes</taxon>
        <taxon>Propionibacteriales</taxon>
        <taxon>Nocardioidaceae</taxon>
        <taxon>Nocardioides</taxon>
    </lineage>
</organism>
<gene>
    <name evidence="1" type="ORF">FHP29_15075</name>
</gene>
<reference evidence="1 2" key="1">
    <citation type="journal article" date="2016" name="Int. J. Syst. Evol. Microbiol.">
        <title>Nocardioides albidus sp. nov., an actinobacterium isolated from garden soil.</title>
        <authorList>
            <person name="Singh H."/>
            <person name="Du J."/>
            <person name="Trinh H."/>
            <person name="Won K."/>
            <person name="Yang J.E."/>
            <person name="Yin C."/>
            <person name="Kook M."/>
            <person name="Yi T.H."/>
        </authorList>
    </citation>
    <scope>NUCLEOTIDE SEQUENCE [LARGE SCALE GENOMIC DNA]</scope>
    <source>
        <strain evidence="1 2">CCTCC AB 2015297</strain>
    </source>
</reference>
<accession>A0A5C4VSR4</accession>
<evidence type="ECO:0000313" key="2">
    <source>
        <dbReference type="Proteomes" id="UP000313231"/>
    </source>
</evidence>
<proteinExistence type="predicted"/>
<dbReference type="OrthoDB" id="5504890at2"/>
<dbReference type="RefSeq" id="WP_139623667.1">
    <property type="nucleotide sequence ID" value="NZ_VDMP01000025.1"/>
</dbReference>
<name>A0A5C4VSR4_9ACTN</name>